<dbReference type="Pfam" id="PF13338">
    <property type="entry name" value="AbiEi_4"/>
    <property type="match status" value="1"/>
</dbReference>
<feature type="domain" description="AbiEi antitoxin N-terminal" evidence="1">
    <location>
        <begin position="8"/>
        <end position="56"/>
    </location>
</feature>
<proteinExistence type="predicted"/>
<sequence>MGPMTDIEKLREIALDQHGFVTSSQAKEVGVSRPSLSYLAKRGRIERLERGIYRIPQVNATENDAYQLALLWAGDGAFLSHDTALAIWNICDINPTVIHVTVPKGRRIQKQGRGNVAIHSADVPTGDLKWWDGMRTASPCLSIRQSIERGVSSHVVAQAIERGHARGLIDKKQAAELEAELEARADAGK</sequence>
<accession>A0ABX0IJJ5</accession>
<evidence type="ECO:0000259" key="1">
    <source>
        <dbReference type="Pfam" id="PF13338"/>
    </source>
</evidence>
<evidence type="ECO:0000313" key="3">
    <source>
        <dbReference type="Proteomes" id="UP000636394"/>
    </source>
</evidence>
<evidence type="ECO:0000313" key="2">
    <source>
        <dbReference type="EMBL" id="NHM14735.1"/>
    </source>
</evidence>
<keyword evidence="3" id="KW-1185">Reference proteome</keyword>
<reference evidence="2 3" key="1">
    <citation type="submission" date="2019-11" db="EMBL/GenBank/DDBJ databases">
        <title>Eggerthellaceae novel genus isolated from the rectal contents of marmort.</title>
        <authorList>
            <person name="Zhang G."/>
        </authorList>
    </citation>
    <scope>NUCLEOTIDE SEQUENCE [LARGE SCALE GENOMIC DNA]</scope>
    <source>
        <strain evidence="3">zg-886</strain>
    </source>
</reference>
<protein>
    <recommendedName>
        <fullName evidence="1">AbiEi antitoxin N-terminal domain-containing protein</fullName>
    </recommendedName>
</protein>
<dbReference type="Proteomes" id="UP000636394">
    <property type="component" value="Unassembled WGS sequence"/>
</dbReference>
<dbReference type="EMBL" id="WPCR01000011">
    <property type="protein sequence ID" value="NHM14735.1"/>
    <property type="molecule type" value="Genomic_DNA"/>
</dbReference>
<dbReference type="InterPro" id="IPR025159">
    <property type="entry name" value="AbiEi_N"/>
</dbReference>
<gene>
    <name evidence="2" type="ORF">GMI68_08180</name>
</gene>
<name>A0ABX0IJJ5_9ACTN</name>
<comment type="caution">
    <text evidence="2">The sequence shown here is derived from an EMBL/GenBank/DDBJ whole genome shotgun (WGS) entry which is preliminary data.</text>
</comment>
<organism evidence="2 3">
    <name type="scientific">Xiamenia xianingshaonis</name>
    <dbReference type="NCBI Taxonomy" id="2682776"/>
    <lineage>
        <taxon>Bacteria</taxon>
        <taxon>Bacillati</taxon>
        <taxon>Actinomycetota</taxon>
        <taxon>Coriobacteriia</taxon>
        <taxon>Eggerthellales</taxon>
        <taxon>Eggerthellaceae</taxon>
        <taxon>Xiamenia</taxon>
    </lineage>
</organism>